<feature type="non-terminal residue" evidence="1">
    <location>
        <position position="1"/>
    </location>
</feature>
<keyword evidence="2" id="KW-1185">Reference proteome</keyword>
<reference evidence="1 2" key="1">
    <citation type="journal article" date="2012" name="Genome Biol.">
        <title>Genome and low-iron response of an oceanic diatom adapted to chronic iron limitation.</title>
        <authorList>
            <person name="Lommer M."/>
            <person name="Specht M."/>
            <person name="Roy A.S."/>
            <person name="Kraemer L."/>
            <person name="Andreson R."/>
            <person name="Gutowska M.A."/>
            <person name="Wolf J."/>
            <person name="Bergner S.V."/>
            <person name="Schilhabel M.B."/>
            <person name="Klostermeier U.C."/>
            <person name="Beiko R.G."/>
            <person name="Rosenstiel P."/>
            <person name="Hippler M."/>
            <person name="Laroche J."/>
        </authorList>
    </citation>
    <scope>NUCLEOTIDE SEQUENCE [LARGE SCALE GENOMIC DNA]</scope>
    <source>
        <strain evidence="1 2">CCMP1005</strain>
    </source>
</reference>
<dbReference type="OrthoDB" id="287671at2759"/>
<dbReference type="AlphaFoldDB" id="K0TIB4"/>
<protein>
    <submittedName>
        <fullName evidence="1">Uncharacterized protein</fullName>
    </submittedName>
</protein>
<accession>K0TIB4</accession>
<evidence type="ECO:0000313" key="1">
    <source>
        <dbReference type="EMBL" id="EJK76739.1"/>
    </source>
</evidence>
<dbReference type="EMBL" id="AGNL01001767">
    <property type="protein sequence ID" value="EJK76739.1"/>
    <property type="molecule type" value="Genomic_DNA"/>
</dbReference>
<sequence length="208" mass="23078">FLLLFAKCNQIDASKEISCHLVIVMINSFQSTWTVPYCLKPELWSEMSGCAMPHCMHAQQTDHPRQESVRLGVIAGTCLSCAFICFCTLTYCSCPELLAKIFFCHPSSFLGSTCRSFMNGFDATEALRRMWEDSVGPGARQPICALTAAHIDDFDRSQLMKFKDAGLDVMESKPCNIPRLFKVVDDVSPVFSDLSIQNASHGSSLANE</sequence>
<evidence type="ECO:0000313" key="2">
    <source>
        <dbReference type="Proteomes" id="UP000266841"/>
    </source>
</evidence>
<dbReference type="Proteomes" id="UP000266841">
    <property type="component" value="Unassembled WGS sequence"/>
</dbReference>
<organism evidence="1 2">
    <name type="scientific">Thalassiosira oceanica</name>
    <name type="common">Marine diatom</name>
    <dbReference type="NCBI Taxonomy" id="159749"/>
    <lineage>
        <taxon>Eukaryota</taxon>
        <taxon>Sar</taxon>
        <taxon>Stramenopiles</taxon>
        <taxon>Ochrophyta</taxon>
        <taxon>Bacillariophyta</taxon>
        <taxon>Coscinodiscophyceae</taxon>
        <taxon>Thalassiosirophycidae</taxon>
        <taxon>Thalassiosirales</taxon>
        <taxon>Thalassiosiraceae</taxon>
        <taxon>Thalassiosira</taxon>
    </lineage>
</organism>
<name>K0TIB4_THAOC</name>
<proteinExistence type="predicted"/>
<comment type="caution">
    <text evidence="1">The sequence shown here is derived from an EMBL/GenBank/DDBJ whole genome shotgun (WGS) entry which is preliminary data.</text>
</comment>
<gene>
    <name evidence="1" type="ORF">THAOC_01482</name>
</gene>